<keyword evidence="9" id="KW-1185">Reference proteome</keyword>
<dbReference type="GO" id="GO:0000978">
    <property type="term" value="F:RNA polymerase II cis-regulatory region sequence-specific DNA binding"/>
    <property type="evidence" value="ECO:0007669"/>
    <property type="project" value="TreeGrafter"/>
</dbReference>
<dbReference type="PANTHER" id="PTHR15741:SF27">
    <property type="entry name" value="TRANSCRIPTION FACTOR AP-4"/>
    <property type="match status" value="1"/>
</dbReference>
<gene>
    <name evidence="8" type="ORF">WMSIL1_LOCUS865</name>
</gene>
<evidence type="ECO:0000256" key="2">
    <source>
        <dbReference type="ARBA" id="ARBA00023015"/>
    </source>
</evidence>
<evidence type="ECO:0000256" key="1">
    <source>
        <dbReference type="ARBA" id="ARBA00004123"/>
    </source>
</evidence>
<dbReference type="Gene3D" id="4.10.280.10">
    <property type="entry name" value="Helix-loop-helix DNA-binding domain"/>
    <property type="match status" value="1"/>
</dbReference>
<dbReference type="PROSITE" id="PS50888">
    <property type="entry name" value="BHLH"/>
    <property type="match status" value="1"/>
</dbReference>
<protein>
    <recommendedName>
        <fullName evidence="7">BHLH domain-containing protein</fullName>
    </recommendedName>
</protein>
<dbReference type="EMBL" id="CABIJS010000021">
    <property type="protein sequence ID" value="VUZ39596.1"/>
    <property type="molecule type" value="Genomic_DNA"/>
</dbReference>
<dbReference type="SUPFAM" id="SSF47459">
    <property type="entry name" value="HLH, helix-loop-helix DNA-binding domain"/>
    <property type="match status" value="1"/>
</dbReference>
<keyword evidence="6" id="KW-0175">Coiled coil</keyword>
<sequence>MSHKVELIDRRRNFVDFSEESNMKHRRTNISELSKSGQVENEKRVRREIANHNERRRMQSINAGFEHLRGLLPPTQDGEKLSKASILQQTAKLITSLHAKISALEQELEIYRRSGLPPSSVLADITEEVATGFPRKRRADDQSKLFYLQIYFYLGKSPDSLRLGKSDVETSILDLDDGNVSGRSSDCYDGNFGCSPSSITRLSQFPPVSNPESSVNANPRLEHLVMAIEQIEGPPGNASSQLIEKPISRIDPYVYAPQAQTVYYKFSDPVIETRPSFTYSLNSSDFVHSKQSINSFAEEFVLTSPQSNLTPTIVSACEDKSVKDVSTDVYHPVAKMLHRPIPHKYLHRPQVVVNNSH</sequence>
<dbReference type="GO" id="GO:0046983">
    <property type="term" value="F:protein dimerization activity"/>
    <property type="evidence" value="ECO:0007669"/>
    <property type="project" value="InterPro"/>
</dbReference>
<dbReference type="InterPro" id="IPR052207">
    <property type="entry name" value="Max-like/E-box_TFs"/>
</dbReference>
<proteinExistence type="predicted"/>
<evidence type="ECO:0000256" key="3">
    <source>
        <dbReference type="ARBA" id="ARBA00023125"/>
    </source>
</evidence>
<name>A0A564XXH8_HYMDI</name>
<evidence type="ECO:0000256" key="4">
    <source>
        <dbReference type="ARBA" id="ARBA00023163"/>
    </source>
</evidence>
<evidence type="ECO:0000313" key="9">
    <source>
        <dbReference type="Proteomes" id="UP000321570"/>
    </source>
</evidence>
<dbReference type="Pfam" id="PF00010">
    <property type="entry name" value="HLH"/>
    <property type="match status" value="1"/>
</dbReference>
<evidence type="ECO:0000256" key="6">
    <source>
        <dbReference type="SAM" id="Coils"/>
    </source>
</evidence>
<dbReference type="AlphaFoldDB" id="A0A564XXH8"/>
<dbReference type="PANTHER" id="PTHR15741">
    <property type="entry name" value="BASIC HELIX-LOOP-HELIX ZIP TRANSCRIPTION FACTOR"/>
    <property type="match status" value="1"/>
</dbReference>
<dbReference type="InterPro" id="IPR036638">
    <property type="entry name" value="HLH_DNA-bd_sf"/>
</dbReference>
<dbReference type="SMART" id="SM00353">
    <property type="entry name" value="HLH"/>
    <property type="match status" value="1"/>
</dbReference>
<keyword evidence="4" id="KW-0804">Transcription</keyword>
<keyword evidence="2" id="KW-0805">Transcription regulation</keyword>
<dbReference type="InterPro" id="IPR011598">
    <property type="entry name" value="bHLH_dom"/>
</dbReference>
<evidence type="ECO:0000259" key="7">
    <source>
        <dbReference type="PROSITE" id="PS50888"/>
    </source>
</evidence>
<evidence type="ECO:0000313" key="8">
    <source>
        <dbReference type="EMBL" id="VUZ39596.1"/>
    </source>
</evidence>
<evidence type="ECO:0000256" key="5">
    <source>
        <dbReference type="ARBA" id="ARBA00023242"/>
    </source>
</evidence>
<keyword evidence="5" id="KW-0539">Nucleus</keyword>
<dbReference type="Proteomes" id="UP000321570">
    <property type="component" value="Unassembled WGS sequence"/>
</dbReference>
<dbReference type="GO" id="GO:0005634">
    <property type="term" value="C:nucleus"/>
    <property type="evidence" value="ECO:0007669"/>
    <property type="project" value="UniProtKB-SubCell"/>
</dbReference>
<dbReference type="GO" id="GO:0000981">
    <property type="term" value="F:DNA-binding transcription factor activity, RNA polymerase II-specific"/>
    <property type="evidence" value="ECO:0007669"/>
    <property type="project" value="TreeGrafter"/>
</dbReference>
<feature type="domain" description="BHLH" evidence="7">
    <location>
        <begin position="45"/>
        <end position="97"/>
    </location>
</feature>
<dbReference type="CDD" id="cd11419">
    <property type="entry name" value="bHLHzip_TFAP4"/>
    <property type="match status" value="1"/>
</dbReference>
<comment type="subcellular location">
    <subcellularLocation>
        <location evidence="1">Nucleus</location>
    </subcellularLocation>
</comment>
<keyword evidence="3" id="KW-0238">DNA-binding</keyword>
<accession>A0A564XXH8</accession>
<organism evidence="8 9">
    <name type="scientific">Hymenolepis diminuta</name>
    <name type="common">Rat tapeworm</name>
    <dbReference type="NCBI Taxonomy" id="6216"/>
    <lineage>
        <taxon>Eukaryota</taxon>
        <taxon>Metazoa</taxon>
        <taxon>Spiralia</taxon>
        <taxon>Lophotrochozoa</taxon>
        <taxon>Platyhelminthes</taxon>
        <taxon>Cestoda</taxon>
        <taxon>Eucestoda</taxon>
        <taxon>Cyclophyllidea</taxon>
        <taxon>Hymenolepididae</taxon>
        <taxon>Hymenolepis</taxon>
    </lineage>
</organism>
<reference evidence="8 9" key="1">
    <citation type="submission" date="2019-07" db="EMBL/GenBank/DDBJ databases">
        <authorList>
            <person name="Jastrzebski P J."/>
            <person name="Paukszto L."/>
            <person name="Jastrzebski P J."/>
        </authorList>
    </citation>
    <scope>NUCLEOTIDE SEQUENCE [LARGE SCALE GENOMIC DNA]</scope>
    <source>
        <strain evidence="8 9">WMS-il1</strain>
    </source>
</reference>
<feature type="coiled-coil region" evidence="6">
    <location>
        <begin position="87"/>
        <end position="114"/>
    </location>
</feature>